<dbReference type="GO" id="GO:0016987">
    <property type="term" value="F:sigma factor activity"/>
    <property type="evidence" value="ECO:0007669"/>
    <property type="project" value="UniProtKB-KW"/>
</dbReference>
<gene>
    <name evidence="7" type="ORF">SAMN04488104_103120</name>
</gene>
<proteinExistence type="inferred from homology"/>
<evidence type="ECO:0000256" key="3">
    <source>
        <dbReference type="ARBA" id="ARBA00023082"/>
    </source>
</evidence>
<dbReference type="Pfam" id="PF04542">
    <property type="entry name" value="Sigma70_r2"/>
    <property type="match status" value="1"/>
</dbReference>
<dbReference type="InterPro" id="IPR036388">
    <property type="entry name" value="WH-like_DNA-bd_sf"/>
</dbReference>
<dbReference type="PANTHER" id="PTHR43133">
    <property type="entry name" value="RNA POLYMERASE ECF-TYPE SIGMA FACTO"/>
    <property type="match status" value="1"/>
</dbReference>
<name>A0A1G6UY62_9BACT</name>
<dbReference type="SUPFAM" id="SSF88659">
    <property type="entry name" value="Sigma3 and sigma4 domains of RNA polymerase sigma factors"/>
    <property type="match status" value="1"/>
</dbReference>
<evidence type="ECO:0000256" key="1">
    <source>
        <dbReference type="ARBA" id="ARBA00010641"/>
    </source>
</evidence>
<keyword evidence="3" id="KW-0731">Sigma factor</keyword>
<dbReference type="InterPro" id="IPR013324">
    <property type="entry name" value="RNA_pol_sigma_r3/r4-like"/>
</dbReference>
<organism evidence="7 8">
    <name type="scientific">Algoriphagus faecimaris</name>
    <dbReference type="NCBI Taxonomy" id="686796"/>
    <lineage>
        <taxon>Bacteria</taxon>
        <taxon>Pseudomonadati</taxon>
        <taxon>Bacteroidota</taxon>
        <taxon>Cytophagia</taxon>
        <taxon>Cytophagales</taxon>
        <taxon>Cyclobacteriaceae</taxon>
        <taxon>Algoriphagus</taxon>
    </lineage>
</organism>
<dbReference type="NCBIfam" id="TIGR02937">
    <property type="entry name" value="sigma70-ECF"/>
    <property type="match status" value="1"/>
</dbReference>
<keyword evidence="8" id="KW-1185">Reference proteome</keyword>
<dbReference type="Gene3D" id="1.10.10.10">
    <property type="entry name" value="Winged helix-like DNA-binding domain superfamily/Winged helix DNA-binding domain"/>
    <property type="match status" value="1"/>
</dbReference>
<evidence type="ECO:0000313" key="8">
    <source>
        <dbReference type="Proteomes" id="UP000199060"/>
    </source>
</evidence>
<dbReference type="AlphaFoldDB" id="A0A1G6UY62"/>
<keyword evidence="4" id="KW-0238">DNA-binding</keyword>
<evidence type="ECO:0000259" key="6">
    <source>
        <dbReference type="Pfam" id="PF04542"/>
    </source>
</evidence>
<keyword evidence="2" id="KW-0805">Transcription regulation</keyword>
<evidence type="ECO:0000256" key="5">
    <source>
        <dbReference type="ARBA" id="ARBA00023163"/>
    </source>
</evidence>
<evidence type="ECO:0000313" key="7">
    <source>
        <dbReference type="EMBL" id="SDD46194.1"/>
    </source>
</evidence>
<dbReference type="GO" id="GO:0003677">
    <property type="term" value="F:DNA binding"/>
    <property type="evidence" value="ECO:0007669"/>
    <property type="project" value="UniProtKB-KW"/>
</dbReference>
<dbReference type="Gene3D" id="1.10.1740.10">
    <property type="match status" value="1"/>
</dbReference>
<keyword evidence="5" id="KW-0804">Transcription</keyword>
<dbReference type="InterPro" id="IPR014284">
    <property type="entry name" value="RNA_pol_sigma-70_dom"/>
</dbReference>
<sequence>MKPKKVFNDEEIIQMIQHKSNQNQALSQLYSQHYGMLEHYILSNSGDADDAADTIQEVMLVFVRLIQEAKFRGESTIKSFLYSITKNLWITEIRKRKSTQARNEKYYDEAENLSPDISKSISQQENLNYIMRLFSELGKTCKSILTLFYYEEMNMKEICERLDFSSEQVLRNKKYKCLKSLTESVKNSPEVAHNLKKALRHE</sequence>
<dbReference type="GO" id="GO:0006352">
    <property type="term" value="P:DNA-templated transcription initiation"/>
    <property type="evidence" value="ECO:0007669"/>
    <property type="project" value="InterPro"/>
</dbReference>
<dbReference type="Proteomes" id="UP000199060">
    <property type="component" value="Unassembled WGS sequence"/>
</dbReference>
<comment type="similarity">
    <text evidence="1">Belongs to the sigma-70 factor family. ECF subfamily.</text>
</comment>
<dbReference type="InterPro" id="IPR007627">
    <property type="entry name" value="RNA_pol_sigma70_r2"/>
</dbReference>
<dbReference type="RefSeq" id="WP_087940304.1">
    <property type="nucleotide sequence ID" value="NZ_FNAC01000031.1"/>
</dbReference>
<dbReference type="STRING" id="686796.SAMN04488104_103120"/>
<dbReference type="EMBL" id="FNAC01000031">
    <property type="protein sequence ID" value="SDD46194.1"/>
    <property type="molecule type" value="Genomic_DNA"/>
</dbReference>
<dbReference type="InterPro" id="IPR013325">
    <property type="entry name" value="RNA_pol_sigma_r2"/>
</dbReference>
<dbReference type="SUPFAM" id="SSF88946">
    <property type="entry name" value="Sigma2 domain of RNA polymerase sigma factors"/>
    <property type="match status" value="1"/>
</dbReference>
<dbReference type="PANTHER" id="PTHR43133:SF8">
    <property type="entry name" value="RNA POLYMERASE SIGMA FACTOR HI_1459-RELATED"/>
    <property type="match status" value="1"/>
</dbReference>
<accession>A0A1G6UY62</accession>
<protein>
    <submittedName>
        <fullName evidence="7">RNA polymerase sigma factor, sigma-70 family</fullName>
    </submittedName>
</protein>
<reference evidence="8" key="1">
    <citation type="submission" date="2016-10" db="EMBL/GenBank/DDBJ databases">
        <authorList>
            <person name="Varghese N."/>
            <person name="Submissions S."/>
        </authorList>
    </citation>
    <scope>NUCLEOTIDE SEQUENCE [LARGE SCALE GENOMIC DNA]</scope>
    <source>
        <strain evidence="8">DSM 23095</strain>
    </source>
</reference>
<dbReference type="OrthoDB" id="1116697at2"/>
<evidence type="ECO:0000256" key="4">
    <source>
        <dbReference type="ARBA" id="ARBA00023125"/>
    </source>
</evidence>
<feature type="domain" description="RNA polymerase sigma-70 region 2" evidence="6">
    <location>
        <begin position="29"/>
        <end position="98"/>
    </location>
</feature>
<dbReference type="InterPro" id="IPR039425">
    <property type="entry name" value="RNA_pol_sigma-70-like"/>
</dbReference>
<evidence type="ECO:0000256" key="2">
    <source>
        <dbReference type="ARBA" id="ARBA00023015"/>
    </source>
</evidence>